<dbReference type="InterPro" id="IPR036249">
    <property type="entry name" value="Thioredoxin-like_sf"/>
</dbReference>
<evidence type="ECO:0000313" key="1">
    <source>
        <dbReference type="EMBL" id="GBP68516.1"/>
    </source>
</evidence>
<name>A0A4C1XY44_EUMVA</name>
<dbReference type="AlphaFoldDB" id="A0A4C1XY44"/>
<comment type="caution">
    <text evidence="1">The sequence shown here is derived from an EMBL/GenBank/DDBJ whole genome shotgun (WGS) entry which is preliminary data.</text>
</comment>
<dbReference type="OrthoDB" id="1910803at2759"/>
<dbReference type="PANTHER" id="PTHR46497">
    <property type="entry name" value="THIOREDOXIN DOMAIN-CONTAINING PROTEIN 11"/>
    <property type="match status" value="1"/>
</dbReference>
<organism evidence="1 2">
    <name type="scientific">Eumeta variegata</name>
    <name type="common">Bagworm moth</name>
    <name type="synonym">Eumeta japonica</name>
    <dbReference type="NCBI Taxonomy" id="151549"/>
    <lineage>
        <taxon>Eukaryota</taxon>
        <taxon>Metazoa</taxon>
        <taxon>Ecdysozoa</taxon>
        <taxon>Arthropoda</taxon>
        <taxon>Hexapoda</taxon>
        <taxon>Insecta</taxon>
        <taxon>Pterygota</taxon>
        <taxon>Neoptera</taxon>
        <taxon>Endopterygota</taxon>
        <taxon>Lepidoptera</taxon>
        <taxon>Glossata</taxon>
        <taxon>Ditrysia</taxon>
        <taxon>Tineoidea</taxon>
        <taxon>Psychidae</taxon>
        <taxon>Oiketicinae</taxon>
        <taxon>Eumeta</taxon>
    </lineage>
</organism>
<dbReference type="EMBL" id="BGZK01001014">
    <property type="protein sequence ID" value="GBP68516.1"/>
    <property type="molecule type" value="Genomic_DNA"/>
</dbReference>
<dbReference type="Proteomes" id="UP000299102">
    <property type="component" value="Unassembled WGS sequence"/>
</dbReference>
<dbReference type="Gene3D" id="3.40.30.10">
    <property type="entry name" value="Glutaredoxin"/>
    <property type="match status" value="1"/>
</dbReference>
<evidence type="ECO:0008006" key="3">
    <source>
        <dbReference type="Google" id="ProtNLM"/>
    </source>
</evidence>
<reference evidence="1 2" key="1">
    <citation type="journal article" date="2019" name="Commun. Biol.">
        <title>The bagworm genome reveals a unique fibroin gene that provides high tensile strength.</title>
        <authorList>
            <person name="Kono N."/>
            <person name="Nakamura H."/>
            <person name="Ohtoshi R."/>
            <person name="Tomita M."/>
            <person name="Numata K."/>
            <person name="Arakawa K."/>
        </authorList>
    </citation>
    <scope>NUCLEOTIDE SEQUENCE [LARGE SCALE GENOMIC DNA]</scope>
</reference>
<dbReference type="InterPro" id="IPR052792">
    <property type="entry name" value="Thioredoxin_dom-contain_11"/>
</dbReference>
<accession>A0A4C1XY44</accession>
<keyword evidence="2" id="KW-1185">Reference proteome</keyword>
<proteinExistence type="predicted"/>
<sequence>MEREWAIDGEWGYEREIDHPERSLDKAHQRTLLLHICIVRACDTSPSRPTKISKHPQPARFFSTGSSVTDWYRGQLSEALGVINHVDISFVMYYAPWDAECQYVREEFEKAADMLHDRAVAVGYTPLTKNSRAYNIWYSVALKIRDFDTIGEICFATVTSEDLAADLGIESVPTVRFMLWNETKEYDDELEFGETALIDWLLRHFTQPVARIIPMWKKAFSFEPYVNGNPLLILFTPMNPLYEQLPVYDLLREISMEYQNCDPSKNQWVMEISKLQQIQRLLYQQKDFKKLCQDYETKKPLNKPIQKYFKKEVLQQYNKYPWHNATDKTHKNGLFGFLSRRSLSLSAALQGCGDEQSNIIFPISMMDECESKILPAEKSYYQDYEQCFEFEGKFNYEQESSDYYETTMLSQDDDPLSAESLLNDHIKHFCKLMEFAHDFGTPVFPVKENGNISHIQGLACAKNFSLNMIAVDSVRNHHFAEALGIDVMNIKDKTAVVILDSKNNFAKENIVTEEAVSEKNSLEHLSRNVILYLRDNLRTADRRYHSAVRRTADDPIAPTLASEQQYVLKEEYNAKSVRDFILNFTNNNLERSLRTDVKDAIHTHYYRTDVDTEVSDSDENNIEIIDLTTRTFRKFARKPDVVNIVLLCGGGCGSAWTRAALGAVRLLRAAGVRALLGRLDALRHDLPWHYTPHYYPTVLVFHTERIGRGDPDSASFPAWERVTAAGVTALALRCLRPPYHLRVRLVLCQKEQSTEVRQLDRHDTTLSQYRREVIVSAVAFCSLSESFGGSIPSIILQPPSISPLPSPLAHSFLHKISYSYEGGNSLVTPPMVVCGLVCLSLKL</sequence>
<dbReference type="PANTHER" id="PTHR46497:SF1">
    <property type="entry name" value="THIOREDOXIN DOMAIN-CONTAINING PROTEIN 11"/>
    <property type="match status" value="1"/>
</dbReference>
<gene>
    <name evidence="1" type="ORF">EVAR_55649_1</name>
</gene>
<evidence type="ECO:0000313" key="2">
    <source>
        <dbReference type="Proteomes" id="UP000299102"/>
    </source>
</evidence>
<dbReference type="SUPFAM" id="SSF52833">
    <property type="entry name" value="Thioredoxin-like"/>
    <property type="match status" value="1"/>
</dbReference>
<protein>
    <recommendedName>
        <fullName evidence="3">Thioredoxin domain-containing protein 11</fullName>
    </recommendedName>
</protein>